<reference evidence="1 2" key="1">
    <citation type="submission" date="2014-04" db="EMBL/GenBank/DDBJ databases">
        <authorList>
            <consortium name="DOE Joint Genome Institute"/>
            <person name="Kuo A."/>
            <person name="Ruytinx J."/>
            <person name="Rineau F."/>
            <person name="Colpaert J."/>
            <person name="Kohler A."/>
            <person name="Nagy L.G."/>
            <person name="Floudas D."/>
            <person name="Copeland A."/>
            <person name="Barry K.W."/>
            <person name="Cichocki N."/>
            <person name="Veneault-Fourrey C."/>
            <person name="LaButti K."/>
            <person name="Lindquist E.A."/>
            <person name="Lipzen A."/>
            <person name="Lundell T."/>
            <person name="Morin E."/>
            <person name="Murat C."/>
            <person name="Sun H."/>
            <person name="Tunlid A."/>
            <person name="Henrissat B."/>
            <person name="Grigoriev I.V."/>
            <person name="Hibbett D.S."/>
            <person name="Martin F."/>
            <person name="Nordberg H.P."/>
            <person name="Cantor M.N."/>
            <person name="Hua S.X."/>
        </authorList>
    </citation>
    <scope>NUCLEOTIDE SEQUENCE [LARGE SCALE GENOMIC DNA]</scope>
    <source>
        <strain evidence="1 2">UH-Slu-Lm8-n1</strain>
    </source>
</reference>
<dbReference type="HOGENOM" id="CLU_1807510_0_0_1"/>
<dbReference type="AlphaFoldDB" id="A0A0D0BKA0"/>
<organism evidence="1 2">
    <name type="scientific">Suillus luteus UH-Slu-Lm8-n1</name>
    <dbReference type="NCBI Taxonomy" id="930992"/>
    <lineage>
        <taxon>Eukaryota</taxon>
        <taxon>Fungi</taxon>
        <taxon>Dikarya</taxon>
        <taxon>Basidiomycota</taxon>
        <taxon>Agaricomycotina</taxon>
        <taxon>Agaricomycetes</taxon>
        <taxon>Agaricomycetidae</taxon>
        <taxon>Boletales</taxon>
        <taxon>Suillineae</taxon>
        <taxon>Suillaceae</taxon>
        <taxon>Suillus</taxon>
    </lineage>
</organism>
<dbReference type="InParanoid" id="A0A0D0BKA0"/>
<dbReference type="OrthoDB" id="3163863at2759"/>
<name>A0A0D0BKA0_9AGAM</name>
<proteinExistence type="predicted"/>
<keyword evidence="2" id="KW-1185">Reference proteome</keyword>
<evidence type="ECO:0000313" key="1">
    <source>
        <dbReference type="EMBL" id="KIK43678.1"/>
    </source>
</evidence>
<dbReference type="EMBL" id="KN835207">
    <property type="protein sequence ID" value="KIK43678.1"/>
    <property type="molecule type" value="Genomic_DNA"/>
</dbReference>
<evidence type="ECO:0000313" key="2">
    <source>
        <dbReference type="Proteomes" id="UP000054485"/>
    </source>
</evidence>
<protein>
    <submittedName>
        <fullName evidence="1">Uncharacterized protein</fullName>
    </submittedName>
</protein>
<gene>
    <name evidence="1" type="ORF">CY34DRAFT_690750</name>
</gene>
<reference evidence="2" key="2">
    <citation type="submission" date="2015-01" db="EMBL/GenBank/DDBJ databases">
        <title>Evolutionary Origins and Diversification of the Mycorrhizal Mutualists.</title>
        <authorList>
            <consortium name="DOE Joint Genome Institute"/>
            <consortium name="Mycorrhizal Genomics Consortium"/>
            <person name="Kohler A."/>
            <person name="Kuo A."/>
            <person name="Nagy L.G."/>
            <person name="Floudas D."/>
            <person name="Copeland A."/>
            <person name="Barry K.W."/>
            <person name="Cichocki N."/>
            <person name="Veneault-Fourrey C."/>
            <person name="LaButti K."/>
            <person name="Lindquist E.A."/>
            <person name="Lipzen A."/>
            <person name="Lundell T."/>
            <person name="Morin E."/>
            <person name="Murat C."/>
            <person name="Riley R."/>
            <person name="Ohm R."/>
            <person name="Sun H."/>
            <person name="Tunlid A."/>
            <person name="Henrissat B."/>
            <person name="Grigoriev I.V."/>
            <person name="Hibbett D.S."/>
            <person name="Martin F."/>
        </authorList>
    </citation>
    <scope>NUCLEOTIDE SEQUENCE [LARGE SCALE GENOMIC DNA]</scope>
    <source>
        <strain evidence="2">UH-Slu-Lm8-n1</strain>
    </source>
</reference>
<dbReference type="Proteomes" id="UP000054485">
    <property type="component" value="Unassembled WGS sequence"/>
</dbReference>
<sequence>MLFNCQLTVADISAALCGNDRHNWQASEKIMDDLACIIDNPENEILFDSYMHRGFNTYTWCLHPTVWVWLDFYTHTLGSMICTNIQYIGSVVSLCAGRISQKFSSGITLKLAFHFPTLHSLRSTLRSPCPTSQWYCKSHREGL</sequence>
<accession>A0A0D0BKA0</accession>